<dbReference type="InterPro" id="IPR001789">
    <property type="entry name" value="Sig_transdc_resp-reg_receiver"/>
</dbReference>
<dbReference type="Gene3D" id="3.40.50.2300">
    <property type="match status" value="1"/>
</dbReference>
<dbReference type="PANTHER" id="PTHR44591:SF21">
    <property type="entry name" value="TWO-COMPONENT RESPONSE REGULATOR"/>
    <property type="match status" value="1"/>
</dbReference>
<protein>
    <submittedName>
        <fullName evidence="4">Response regulator</fullName>
    </submittedName>
</protein>
<evidence type="ECO:0000313" key="5">
    <source>
        <dbReference type="Proteomes" id="UP000717995"/>
    </source>
</evidence>
<accession>A0ABS2IHL1</accession>
<evidence type="ECO:0000256" key="1">
    <source>
        <dbReference type="ARBA" id="ARBA00022553"/>
    </source>
</evidence>
<dbReference type="RefSeq" id="WP_205349742.1">
    <property type="nucleotide sequence ID" value="NZ_JAFEUP010000005.1"/>
</dbReference>
<dbReference type="InterPro" id="IPR011006">
    <property type="entry name" value="CheY-like_superfamily"/>
</dbReference>
<evidence type="ECO:0000256" key="2">
    <source>
        <dbReference type="PROSITE-ProRule" id="PRU00169"/>
    </source>
</evidence>
<dbReference type="PANTHER" id="PTHR44591">
    <property type="entry name" value="STRESS RESPONSE REGULATOR PROTEIN 1"/>
    <property type="match status" value="1"/>
</dbReference>
<dbReference type="SMART" id="SM00448">
    <property type="entry name" value="REC"/>
    <property type="match status" value="1"/>
</dbReference>
<sequence>MPNPESPESSPKSVLLVEDDDIVRLLTVEVLEELGYRVTAVAEAPPALALLGSAEGFDLLMSDVGLPGMSGCELVQAARRLRPQLPVLFASGYPEQDLLAEVRARDLQAPTDSITKPFSLELLRNRVGALLAD</sequence>
<gene>
    <name evidence="4" type="ORF">JQX08_17750</name>
</gene>
<dbReference type="Proteomes" id="UP000717995">
    <property type="component" value="Unassembled WGS sequence"/>
</dbReference>
<dbReference type="PROSITE" id="PS50110">
    <property type="entry name" value="RESPONSE_REGULATORY"/>
    <property type="match status" value="1"/>
</dbReference>
<evidence type="ECO:0000259" key="3">
    <source>
        <dbReference type="PROSITE" id="PS50110"/>
    </source>
</evidence>
<dbReference type="InterPro" id="IPR050595">
    <property type="entry name" value="Bact_response_regulator"/>
</dbReference>
<name>A0ABS2IHL1_9GAMM</name>
<keyword evidence="5" id="KW-1185">Reference proteome</keyword>
<feature type="domain" description="Response regulatory" evidence="3">
    <location>
        <begin position="13"/>
        <end position="131"/>
    </location>
</feature>
<reference evidence="4 5" key="1">
    <citation type="submission" date="2021-02" db="EMBL/GenBank/DDBJ databases">
        <authorList>
            <person name="Lee D.-H."/>
        </authorList>
    </citation>
    <scope>NUCLEOTIDE SEQUENCE [LARGE SCALE GENOMIC DNA]</scope>
    <source>
        <strain evidence="4 5">UL073</strain>
    </source>
</reference>
<comment type="caution">
    <text evidence="4">The sequence shown here is derived from an EMBL/GenBank/DDBJ whole genome shotgun (WGS) entry which is preliminary data.</text>
</comment>
<organism evidence="4 5">
    <name type="scientific">Zestomonas insulae</name>
    <dbReference type="NCBI Taxonomy" id="2809017"/>
    <lineage>
        <taxon>Bacteria</taxon>
        <taxon>Pseudomonadati</taxon>
        <taxon>Pseudomonadota</taxon>
        <taxon>Gammaproteobacteria</taxon>
        <taxon>Pseudomonadales</taxon>
        <taxon>Pseudomonadaceae</taxon>
        <taxon>Zestomonas</taxon>
    </lineage>
</organism>
<dbReference type="Pfam" id="PF00072">
    <property type="entry name" value="Response_reg"/>
    <property type="match status" value="1"/>
</dbReference>
<dbReference type="EMBL" id="JAFEUP010000005">
    <property type="protein sequence ID" value="MBM7062561.1"/>
    <property type="molecule type" value="Genomic_DNA"/>
</dbReference>
<dbReference type="SUPFAM" id="SSF52172">
    <property type="entry name" value="CheY-like"/>
    <property type="match status" value="1"/>
</dbReference>
<evidence type="ECO:0000313" key="4">
    <source>
        <dbReference type="EMBL" id="MBM7062561.1"/>
    </source>
</evidence>
<feature type="modified residue" description="4-aspartylphosphate" evidence="2">
    <location>
        <position position="63"/>
    </location>
</feature>
<proteinExistence type="predicted"/>
<keyword evidence="1 2" id="KW-0597">Phosphoprotein</keyword>